<dbReference type="Pfam" id="PF01402">
    <property type="entry name" value="RHH_1"/>
    <property type="match status" value="1"/>
</dbReference>
<evidence type="ECO:0000313" key="11">
    <source>
        <dbReference type="EMBL" id="KAB7742738.1"/>
    </source>
</evidence>
<keyword evidence="4" id="KW-0479">Metal-binding</keyword>
<sequence>MAEIENGRSENRPVSRISISLPEELLTELDEMVEARGFASRSQAINDMLHQFLVEHKRERGDDVMAGTITLFYDNSVSGLQKHLADLQYRHVAEVISSLHVHLVHNQTMEVILVQGPARTLQAIADEMITTRGVISGKMQLVTAVIPPLHPSTPGE</sequence>
<dbReference type="InterPro" id="IPR010985">
    <property type="entry name" value="Ribbon_hlx_hlx"/>
</dbReference>
<dbReference type="InterPro" id="IPR050192">
    <property type="entry name" value="CopG/NikR_regulator"/>
</dbReference>
<dbReference type="PANTHER" id="PTHR34719">
    <property type="entry name" value="NICKEL-RESPONSIVE REGULATOR"/>
    <property type="match status" value="1"/>
</dbReference>
<dbReference type="InterPro" id="IPR022988">
    <property type="entry name" value="Ni_resp_reg_NikR"/>
</dbReference>
<keyword evidence="7 8" id="KW-0804">Transcription</keyword>
<comment type="function">
    <text evidence="8">Transcriptional regulator.</text>
</comment>
<name>A0A6N6VLS9_9HYPH</name>
<reference evidence="11 12" key="1">
    <citation type="submission" date="2019-09" db="EMBL/GenBank/DDBJ databases">
        <title>Parvibaculum sedimenti sp. nov., isolated from sediment.</title>
        <authorList>
            <person name="Wang Y."/>
        </authorList>
    </citation>
    <scope>NUCLEOTIDE SEQUENCE [LARGE SCALE GENOMIC DNA]</scope>
    <source>
        <strain evidence="11 12">HXT-9</strain>
    </source>
</reference>
<dbReference type="RefSeq" id="WP_152214291.1">
    <property type="nucleotide sequence ID" value="NZ_JBAQYD010000096.1"/>
</dbReference>
<evidence type="ECO:0000256" key="8">
    <source>
        <dbReference type="HAMAP-Rule" id="MF_00476"/>
    </source>
</evidence>
<keyword evidence="12" id="KW-1185">Reference proteome</keyword>
<keyword evidence="5 8" id="KW-0805">Transcription regulation</keyword>
<dbReference type="InterPro" id="IPR014864">
    <property type="entry name" value="TF_NikR_Ni-bd_C"/>
</dbReference>
<evidence type="ECO:0000259" key="10">
    <source>
        <dbReference type="Pfam" id="PF08753"/>
    </source>
</evidence>
<dbReference type="PANTHER" id="PTHR34719:SF2">
    <property type="entry name" value="NICKEL-RESPONSIVE REGULATOR"/>
    <property type="match status" value="1"/>
</dbReference>
<dbReference type="InterPro" id="IPR013321">
    <property type="entry name" value="Arc_rbn_hlx_hlx"/>
</dbReference>
<comment type="cofactor">
    <cofactor evidence="1">
        <name>Ni(2+)</name>
        <dbReference type="ChEBI" id="CHEBI:49786"/>
    </cofactor>
</comment>
<dbReference type="NCBIfam" id="NF003381">
    <property type="entry name" value="PRK04460.1"/>
    <property type="match status" value="1"/>
</dbReference>
<dbReference type="Proteomes" id="UP000468901">
    <property type="component" value="Unassembled WGS sequence"/>
</dbReference>
<evidence type="ECO:0000256" key="2">
    <source>
        <dbReference type="ARBA" id="ARBA00008478"/>
    </source>
</evidence>
<comment type="caution">
    <text evidence="8">Lacks conserved residue(s) required for the propagation of feature annotation.</text>
</comment>
<dbReference type="Gene3D" id="1.10.1220.10">
    <property type="entry name" value="Met repressor-like"/>
    <property type="match status" value="1"/>
</dbReference>
<evidence type="ECO:0000256" key="6">
    <source>
        <dbReference type="ARBA" id="ARBA00023125"/>
    </source>
</evidence>
<dbReference type="NCBIfam" id="NF002169">
    <property type="entry name" value="PRK01002.1"/>
    <property type="match status" value="1"/>
</dbReference>
<evidence type="ECO:0000256" key="4">
    <source>
        <dbReference type="ARBA" id="ARBA00022723"/>
    </source>
</evidence>
<dbReference type="HAMAP" id="MF_00476">
    <property type="entry name" value="NikR"/>
    <property type="match status" value="1"/>
</dbReference>
<dbReference type="InterPro" id="IPR027271">
    <property type="entry name" value="Acetolactate_synth/TF_NikR_C"/>
</dbReference>
<accession>A0A6N6VLS9</accession>
<dbReference type="NCBIfam" id="NF002815">
    <property type="entry name" value="PRK02967.1"/>
    <property type="match status" value="1"/>
</dbReference>
<protein>
    <recommendedName>
        <fullName evidence="8">Putative nickel-responsive regulator</fullName>
    </recommendedName>
</protein>
<dbReference type="Gene3D" id="3.30.70.1150">
    <property type="entry name" value="ACT-like. Chain A, domain 2"/>
    <property type="match status" value="1"/>
</dbReference>
<dbReference type="GO" id="GO:0003677">
    <property type="term" value="F:DNA binding"/>
    <property type="evidence" value="ECO:0007669"/>
    <property type="project" value="UniProtKB-KW"/>
</dbReference>
<gene>
    <name evidence="11" type="primary">nikR</name>
    <name evidence="11" type="ORF">F2P47_00975</name>
</gene>
<evidence type="ECO:0000256" key="3">
    <source>
        <dbReference type="ARBA" id="ARBA00022596"/>
    </source>
</evidence>
<dbReference type="Pfam" id="PF08753">
    <property type="entry name" value="NikR_C"/>
    <property type="match status" value="1"/>
</dbReference>
<dbReference type="CDD" id="cd22231">
    <property type="entry name" value="RHH_NikR_HicB-like"/>
    <property type="match status" value="1"/>
</dbReference>
<evidence type="ECO:0000259" key="9">
    <source>
        <dbReference type="Pfam" id="PF01402"/>
    </source>
</evidence>
<proteinExistence type="inferred from homology"/>
<keyword evidence="3" id="KW-0533">Nickel</keyword>
<feature type="domain" description="Ribbon-helix-helix protein CopG" evidence="9">
    <location>
        <begin position="16"/>
        <end position="53"/>
    </location>
</feature>
<evidence type="ECO:0000256" key="7">
    <source>
        <dbReference type="ARBA" id="ARBA00023163"/>
    </source>
</evidence>
<evidence type="ECO:0000313" key="12">
    <source>
        <dbReference type="Proteomes" id="UP000468901"/>
    </source>
</evidence>
<dbReference type="SUPFAM" id="SSF47598">
    <property type="entry name" value="Ribbon-helix-helix"/>
    <property type="match status" value="1"/>
</dbReference>
<comment type="similarity">
    <text evidence="2 8">Belongs to the transcriptional regulatory CopG/NikR family.</text>
</comment>
<dbReference type="SUPFAM" id="SSF55021">
    <property type="entry name" value="ACT-like"/>
    <property type="match status" value="1"/>
</dbReference>
<dbReference type="InterPro" id="IPR045865">
    <property type="entry name" value="ACT-like_dom_sf"/>
</dbReference>
<evidence type="ECO:0000256" key="5">
    <source>
        <dbReference type="ARBA" id="ARBA00023015"/>
    </source>
</evidence>
<dbReference type="GO" id="GO:0010045">
    <property type="term" value="P:response to nickel cation"/>
    <property type="evidence" value="ECO:0007669"/>
    <property type="project" value="InterPro"/>
</dbReference>
<dbReference type="EMBL" id="WESC01000001">
    <property type="protein sequence ID" value="KAB7742738.1"/>
    <property type="molecule type" value="Genomic_DNA"/>
</dbReference>
<comment type="caution">
    <text evidence="11">The sequence shown here is derived from an EMBL/GenBank/DDBJ whole genome shotgun (WGS) entry which is preliminary data.</text>
</comment>
<evidence type="ECO:0000256" key="1">
    <source>
        <dbReference type="ARBA" id="ARBA00001967"/>
    </source>
</evidence>
<dbReference type="InterPro" id="IPR002145">
    <property type="entry name" value="CopG"/>
</dbReference>
<feature type="domain" description="Transcription factor NikR nickel binding C-terminal" evidence="10">
    <location>
        <begin position="66"/>
        <end position="141"/>
    </location>
</feature>
<organism evidence="11 12">
    <name type="scientific">Parvibaculum sedimenti</name>
    <dbReference type="NCBI Taxonomy" id="2608632"/>
    <lineage>
        <taxon>Bacteria</taxon>
        <taxon>Pseudomonadati</taxon>
        <taxon>Pseudomonadota</taxon>
        <taxon>Alphaproteobacteria</taxon>
        <taxon>Hyphomicrobiales</taxon>
        <taxon>Parvibaculaceae</taxon>
        <taxon>Parvibaculum</taxon>
    </lineage>
</organism>
<dbReference type="GO" id="GO:0016151">
    <property type="term" value="F:nickel cation binding"/>
    <property type="evidence" value="ECO:0007669"/>
    <property type="project" value="UniProtKB-UniRule"/>
</dbReference>
<dbReference type="GO" id="GO:0003700">
    <property type="term" value="F:DNA-binding transcription factor activity"/>
    <property type="evidence" value="ECO:0007669"/>
    <property type="project" value="UniProtKB-UniRule"/>
</dbReference>
<dbReference type="AlphaFoldDB" id="A0A6N6VLS9"/>
<keyword evidence="6 8" id="KW-0238">DNA-binding</keyword>